<dbReference type="EMBL" id="PYLZ01000004">
    <property type="protein sequence ID" value="PSW25003.1"/>
    <property type="molecule type" value="Genomic_DNA"/>
</dbReference>
<dbReference type="GO" id="GO:0051604">
    <property type="term" value="P:protein maturation"/>
    <property type="evidence" value="ECO:0007669"/>
    <property type="project" value="InterPro"/>
</dbReference>
<comment type="similarity">
    <text evidence="1 5">Belongs to the HypA/HybF family.</text>
</comment>
<dbReference type="HAMAP" id="MF_00213">
    <property type="entry name" value="HypA_HybF"/>
    <property type="match status" value="1"/>
</dbReference>
<evidence type="ECO:0000256" key="1">
    <source>
        <dbReference type="ARBA" id="ARBA00010748"/>
    </source>
</evidence>
<dbReference type="InterPro" id="IPR000688">
    <property type="entry name" value="HypA/HybF"/>
</dbReference>
<dbReference type="Proteomes" id="UP000240481">
    <property type="component" value="Unassembled WGS sequence"/>
</dbReference>
<organism evidence="6 7">
    <name type="scientific">Photobacterium swingsii</name>
    <dbReference type="NCBI Taxonomy" id="680026"/>
    <lineage>
        <taxon>Bacteria</taxon>
        <taxon>Pseudomonadati</taxon>
        <taxon>Pseudomonadota</taxon>
        <taxon>Gammaproteobacteria</taxon>
        <taxon>Vibrionales</taxon>
        <taxon>Vibrionaceae</taxon>
        <taxon>Photobacterium</taxon>
    </lineage>
</organism>
<keyword evidence="3 5" id="KW-0479">Metal-binding</keyword>
<proteinExistence type="inferred from homology"/>
<feature type="binding site" evidence="5">
    <location>
        <position position="73"/>
    </location>
    <ligand>
        <name>Zn(2+)</name>
        <dbReference type="ChEBI" id="CHEBI:29105"/>
    </ligand>
</feature>
<keyword evidence="2 5" id="KW-0533">Nickel</keyword>
<evidence type="ECO:0000313" key="7">
    <source>
        <dbReference type="Proteomes" id="UP000240481"/>
    </source>
</evidence>
<dbReference type="FunFam" id="3.30.2320.80:FF:000001">
    <property type="entry name" value="Hydrogenase maturation factor HypA"/>
    <property type="match status" value="1"/>
</dbReference>
<dbReference type="Pfam" id="PF01155">
    <property type="entry name" value="HypA"/>
    <property type="match status" value="1"/>
</dbReference>
<dbReference type="AlphaFoldDB" id="A0A0J8Y1I0"/>
<dbReference type="NCBIfam" id="TIGR00100">
    <property type="entry name" value="hypA"/>
    <property type="match status" value="1"/>
</dbReference>
<dbReference type="GO" id="GO:0016151">
    <property type="term" value="F:nickel cation binding"/>
    <property type="evidence" value="ECO:0007669"/>
    <property type="project" value="UniProtKB-UniRule"/>
</dbReference>
<evidence type="ECO:0000256" key="2">
    <source>
        <dbReference type="ARBA" id="ARBA00022596"/>
    </source>
</evidence>
<evidence type="ECO:0000256" key="5">
    <source>
        <dbReference type="HAMAP-Rule" id="MF_00213"/>
    </source>
</evidence>
<dbReference type="OrthoDB" id="288014at2"/>
<feature type="binding site" evidence="5">
    <location>
        <position position="2"/>
    </location>
    <ligand>
        <name>Ni(2+)</name>
        <dbReference type="ChEBI" id="CHEBI:49786"/>
    </ligand>
</feature>
<comment type="function">
    <text evidence="5">Involved in the maturation of [NiFe] hydrogenases. Required for nickel insertion into the metal center of the hydrogenase.</text>
</comment>
<dbReference type="PANTHER" id="PTHR34535">
    <property type="entry name" value="HYDROGENASE MATURATION FACTOR HYPA"/>
    <property type="match status" value="1"/>
</dbReference>
<evidence type="ECO:0000256" key="3">
    <source>
        <dbReference type="ARBA" id="ARBA00022723"/>
    </source>
</evidence>
<keyword evidence="7" id="KW-1185">Reference proteome</keyword>
<accession>A0A0J8Y1I0</accession>
<feature type="binding site" evidence="5">
    <location>
        <position position="89"/>
    </location>
    <ligand>
        <name>Zn(2+)</name>
        <dbReference type="ChEBI" id="CHEBI:29105"/>
    </ligand>
</feature>
<dbReference type="NCBIfam" id="NF009046">
    <property type="entry name" value="PRK12380.1"/>
    <property type="match status" value="1"/>
</dbReference>
<dbReference type="STRING" id="680026.AB733_05020"/>
<dbReference type="PANTHER" id="PTHR34535:SF3">
    <property type="entry name" value="HYDROGENASE MATURATION FACTOR HYPA"/>
    <property type="match status" value="1"/>
</dbReference>
<dbReference type="GO" id="GO:0008270">
    <property type="term" value="F:zinc ion binding"/>
    <property type="evidence" value="ECO:0007669"/>
    <property type="project" value="UniProtKB-UniRule"/>
</dbReference>
<dbReference type="PIRSF" id="PIRSF004761">
    <property type="entry name" value="Hydrgn_mat_HypA"/>
    <property type="match status" value="1"/>
</dbReference>
<gene>
    <name evidence="5 6" type="primary">hypA</name>
    <name evidence="6" type="ORF">C9I94_09340</name>
</gene>
<name>A0A0J8Y1I0_9GAMM</name>
<dbReference type="InterPro" id="IPR020538">
    <property type="entry name" value="Hydgase_Ni_incorp_HypA/HybF_CS"/>
</dbReference>
<sequence>MHEMSLSMDTVDLVVEQATQQGFNKVTKVWLEIGVLSCVEPDTIKFCFDLAAKETIAQDAKLEIVPKAGEAHCYDCDKAVSLAQRGESCPICQGYKLKVLQGDEMRIKEIEVE</sequence>
<dbReference type="GO" id="GO:0016530">
    <property type="term" value="F:metallochaperone activity"/>
    <property type="evidence" value="ECO:0007669"/>
    <property type="project" value="UniProtKB-ARBA"/>
</dbReference>
<dbReference type="PROSITE" id="PS01249">
    <property type="entry name" value="HYPA"/>
    <property type="match status" value="1"/>
</dbReference>
<reference evidence="6 7" key="1">
    <citation type="submission" date="2018-01" db="EMBL/GenBank/DDBJ databases">
        <title>Whole genome sequencing of Histamine producing bacteria.</title>
        <authorList>
            <person name="Butler K."/>
        </authorList>
    </citation>
    <scope>NUCLEOTIDE SEQUENCE [LARGE SCALE GENOMIC DNA]</scope>
    <source>
        <strain evidence="6 7">DSM 24669</strain>
    </source>
</reference>
<feature type="binding site" evidence="5">
    <location>
        <position position="92"/>
    </location>
    <ligand>
        <name>Zn(2+)</name>
        <dbReference type="ChEBI" id="CHEBI:29105"/>
    </ligand>
</feature>
<evidence type="ECO:0000256" key="4">
    <source>
        <dbReference type="ARBA" id="ARBA00022833"/>
    </source>
</evidence>
<feature type="binding site" evidence="5">
    <location>
        <position position="76"/>
    </location>
    <ligand>
        <name>Zn(2+)</name>
        <dbReference type="ChEBI" id="CHEBI:29105"/>
    </ligand>
</feature>
<evidence type="ECO:0000313" key="6">
    <source>
        <dbReference type="EMBL" id="PSW25003.1"/>
    </source>
</evidence>
<comment type="caution">
    <text evidence="6">The sequence shown here is derived from an EMBL/GenBank/DDBJ whole genome shotgun (WGS) entry which is preliminary data.</text>
</comment>
<dbReference type="RefSeq" id="WP_048897779.1">
    <property type="nucleotide sequence ID" value="NZ_AP024853.1"/>
</dbReference>
<protein>
    <recommendedName>
        <fullName evidence="5">Hydrogenase maturation factor HypA</fullName>
    </recommendedName>
</protein>
<dbReference type="Gene3D" id="3.30.2320.80">
    <property type="match status" value="1"/>
</dbReference>
<keyword evidence="4 5" id="KW-0862">Zinc</keyword>